<reference evidence="2 3" key="1">
    <citation type="submission" date="2017-03" db="EMBL/GenBank/DDBJ databases">
        <title>Genome of the blue death feigning beetle - Asbolus verrucosus.</title>
        <authorList>
            <person name="Rider S.D."/>
        </authorList>
    </citation>
    <scope>NUCLEOTIDE SEQUENCE [LARGE SCALE GENOMIC DNA]</scope>
    <source>
        <strain evidence="2">Butters</strain>
        <tissue evidence="2">Head and leg muscle</tissue>
    </source>
</reference>
<name>A0A482VD29_ASBVE</name>
<evidence type="ECO:0000313" key="3">
    <source>
        <dbReference type="Proteomes" id="UP000292052"/>
    </source>
</evidence>
<keyword evidence="3" id="KW-1185">Reference proteome</keyword>
<comment type="caution">
    <text evidence="2">The sequence shown here is derived from an EMBL/GenBank/DDBJ whole genome shotgun (WGS) entry which is preliminary data.</text>
</comment>
<dbReference type="AlphaFoldDB" id="A0A482VD29"/>
<dbReference type="Proteomes" id="UP000292052">
    <property type="component" value="Unassembled WGS sequence"/>
</dbReference>
<gene>
    <name evidence="2" type="ORF">BDFB_009427</name>
</gene>
<evidence type="ECO:0008006" key="4">
    <source>
        <dbReference type="Google" id="ProtNLM"/>
    </source>
</evidence>
<dbReference type="PANTHER" id="PTHR47326">
    <property type="entry name" value="TRANSPOSABLE ELEMENT TC3 TRANSPOSASE-LIKE PROTEIN"/>
    <property type="match status" value="1"/>
</dbReference>
<dbReference type="OrthoDB" id="6753189at2759"/>
<accession>A0A482VD29</accession>
<evidence type="ECO:0000256" key="1">
    <source>
        <dbReference type="SAM" id="MobiDB-lite"/>
    </source>
</evidence>
<protein>
    <recommendedName>
        <fullName evidence="4">HTH 24 domain containing protein</fullName>
    </recommendedName>
</protein>
<evidence type="ECO:0000313" key="2">
    <source>
        <dbReference type="EMBL" id="RZB41021.1"/>
    </source>
</evidence>
<feature type="region of interest" description="Disordered" evidence="1">
    <location>
        <begin position="1"/>
        <end position="29"/>
    </location>
</feature>
<proteinExistence type="predicted"/>
<sequence>MRESANLTPSHRDAKRPRTKRTPASEEAGLEEMDENLNISTRNLAHNLHVNSSFIHRILKQEKYHRYRYTKVQTLRDDFHRKVNFCRWLQQQVEHNVHFTRKIL</sequence>
<dbReference type="PANTHER" id="PTHR47326:SF1">
    <property type="entry name" value="HTH PSQ-TYPE DOMAIN-CONTAINING PROTEIN"/>
    <property type="match status" value="1"/>
</dbReference>
<organism evidence="2 3">
    <name type="scientific">Asbolus verrucosus</name>
    <name type="common">Desert ironclad beetle</name>
    <dbReference type="NCBI Taxonomy" id="1661398"/>
    <lineage>
        <taxon>Eukaryota</taxon>
        <taxon>Metazoa</taxon>
        <taxon>Ecdysozoa</taxon>
        <taxon>Arthropoda</taxon>
        <taxon>Hexapoda</taxon>
        <taxon>Insecta</taxon>
        <taxon>Pterygota</taxon>
        <taxon>Neoptera</taxon>
        <taxon>Endopterygota</taxon>
        <taxon>Coleoptera</taxon>
        <taxon>Polyphaga</taxon>
        <taxon>Cucujiformia</taxon>
        <taxon>Tenebrionidae</taxon>
        <taxon>Pimeliinae</taxon>
        <taxon>Asbolus</taxon>
    </lineage>
</organism>
<dbReference type="EMBL" id="QDEB01113932">
    <property type="protein sequence ID" value="RZB41021.1"/>
    <property type="molecule type" value="Genomic_DNA"/>
</dbReference>